<dbReference type="Proteomes" id="UP000000939">
    <property type="component" value="Chromosome"/>
</dbReference>
<dbReference type="OrthoDB" id="9256017at2"/>
<dbReference type="HOGENOM" id="CLU_1567448_0_0_7"/>
<dbReference type="eggNOG" id="COG1514">
    <property type="taxonomic scope" value="Bacteria"/>
</dbReference>
<sequence>MKIKKMLLLNILDDKIKEFINNTCERYDLKKPSLLPHITLRGPFLYNKRKPSKNIIIKLNTFIEDIKNNKQELKIKGIGMFCDNDIYVIYLNVIPTNILKSLSYKKDYSFAKYGFNPHITIFSTKDKKKALQIKSTLEFKNLEFSCKKVEWGIHELKSIEKNMFNISNFS</sequence>
<gene>
    <name evidence="1" type="ordered locus">Arnit_2431</name>
</gene>
<dbReference type="STRING" id="572480.Arnit_2431"/>
<protein>
    <recommendedName>
        <fullName evidence="3">Phosphoesterase HXTX</fullName>
    </recommendedName>
</protein>
<name>D5V1B9_ARCNC</name>
<evidence type="ECO:0000313" key="1">
    <source>
        <dbReference type="EMBL" id="ADG94081.1"/>
    </source>
</evidence>
<dbReference type="SUPFAM" id="SSF55144">
    <property type="entry name" value="LigT-like"/>
    <property type="match status" value="1"/>
</dbReference>
<dbReference type="AlphaFoldDB" id="D5V1B9"/>
<accession>D5V1B9</accession>
<dbReference type="KEGG" id="ant:Arnit_2431"/>
<dbReference type="Gene3D" id="3.90.1140.10">
    <property type="entry name" value="Cyclic phosphodiesterase"/>
    <property type="match status" value="1"/>
</dbReference>
<reference evidence="1 2" key="1">
    <citation type="journal article" date="2010" name="Stand. Genomic Sci.">
        <title>Complete genome sequence of Arcobacter nitrofigilis type strain (CI).</title>
        <authorList>
            <person name="Pati A."/>
            <person name="Gronow S."/>
            <person name="Lapidus A."/>
            <person name="Copeland A."/>
            <person name="Glavina Del Rio T."/>
            <person name="Nolan M."/>
            <person name="Lucas S."/>
            <person name="Tice H."/>
            <person name="Cheng J.F."/>
            <person name="Han C."/>
            <person name="Chertkov O."/>
            <person name="Bruce D."/>
            <person name="Tapia R."/>
            <person name="Goodwin L."/>
            <person name="Pitluck S."/>
            <person name="Liolios K."/>
            <person name="Ivanova N."/>
            <person name="Mavromatis K."/>
            <person name="Chen A."/>
            <person name="Palaniappan K."/>
            <person name="Land M."/>
            <person name="Hauser L."/>
            <person name="Chang Y.J."/>
            <person name="Jeffries C.D."/>
            <person name="Detter J.C."/>
            <person name="Rohde M."/>
            <person name="Goker M."/>
            <person name="Bristow J."/>
            <person name="Eisen J.A."/>
            <person name="Markowitz V."/>
            <person name="Hugenholtz P."/>
            <person name="Klenk H.P."/>
            <person name="Kyrpides N.C."/>
        </authorList>
    </citation>
    <scope>NUCLEOTIDE SEQUENCE [LARGE SCALE GENOMIC DNA]</scope>
    <source>
        <strain evidence="2">ATCC 33309 / DSM 7299 / CCUG 15893 / LMG 7604 / NCTC 12251 / CI</strain>
    </source>
</reference>
<dbReference type="RefSeq" id="WP_013136226.1">
    <property type="nucleotide sequence ID" value="NC_014166.1"/>
</dbReference>
<proteinExistence type="predicted"/>
<organism evidence="1 2">
    <name type="scientific">Arcobacter nitrofigilis (strain ATCC 33309 / DSM 7299 / CCUG 15893 / LMG 7604 / NCTC 12251 / CI)</name>
    <name type="common">Campylobacter nitrofigilis</name>
    <dbReference type="NCBI Taxonomy" id="572480"/>
    <lineage>
        <taxon>Bacteria</taxon>
        <taxon>Pseudomonadati</taxon>
        <taxon>Campylobacterota</taxon>
        <taxon>Epsilonproteobacteria</taxon>
        <taxon>Campylobacterales</taxon>
        <taxon>Arcobacteraceae</taxon>
        <taxon>Arcobacter</taxon>
    </lineage>
</organism>
<dbReference type="InterPro" id="IPR009097">
    <property type="entry name" value="Cyclic_Pdiesterase"/>
</dbReference>
<keyword evidence="2" id="KW-1185">Reference proteome</keyword>
<dbReference type="Pfam" id="PF13563">
    <property type="entry name" value="2_5_RNA_ligase2"/>
    <property type="match status" value="1"/>
</dbReference>
<dbReference type="EMBL" id="CP001999">
    <property type="protein sequence ID" value="ADG94081.1"/>
    <property type="molecule type" value="Genomic_DNA"/>
</dbReference>
<evidence type="ECO:0000313" key="2">
    <source>
        <dbReference type="Proteomes" id="UP000000939"/>
    </source>
</evidence>
<evidence type="ECO:0008006" key="3">
    <source>
        <dbReference type="Google" id="ProtNLM"/>
    </source>
</evidence>